<dbReference type="PANTHER" id="PTHR30309">
    <property type="entry name" value="INNER MEMBRANE PROTEIN YGIH"/>
    <property type="match status" value="1"/>
</dbReference>
<protein>
    <recommendedName>
        <fullName evidence="10">Glycerol-3-phosphate acyltransferase</fullName>
    </recommendedName>
    <alternativeName>
        <fullName evidence="10">Acyl-PO4 G3P acyltransferase</fullName>
    </alternativeName>
    <alternativeName>
        <fullName evidence="10">Acyl-phosphate--glycerol-3-phosphate acyltransferase</fullName>
    </alternativeName>
    <alternativeName>
        <fullName evidence="10">G3P acyltransferase</fullName>
        <shortName evidence="10">GPAT</shortName>
        <ecNumber evidence="10">2.3.1.275</ecNumber>
    </alternativeName>
    <alternativeName>
        <fullName evidence="10">Lysophosphatidic acid synthase</fullName>
        <shortName evidence="10">LPA synthase</shortName>
    </alternativeName>
</protein>
<comment type="caution">
    <text evidence="11">The sequence shown here is derived from an EMBL/GenBank/DDBJ whole genome shotgun (WGS) entry which is preliminary data.</text>
</comment>
<evidence type="ECO:0000313" key="12">
    <source>
        <dbReference type="Proteomes" id="UP001384579"/>
    </source>
</evidence>
<comment type="subcellular location">
    <subcellularLocation>
        <location evidence="10">Cell membrane</location>
        <topology evidence="10">Multi-pass membrane protein</topology>
    </subcellularLocation>
</comment>
<comment type="function">
    <text evidence="10">Catalyzes the transfer of an acyl group from acyl-phosphate (acyl-PO(4)) to glycerol-3-phosphate (G3P) to form lysophosphatidic acid (LPA). This enzyme utilizes acyl-phosphate as fatty acyl donor, but not acyl-CoA or acyl-ACP.</text>
</comment>
<keyword evidence="11" id="KW-0012">Acyltransferase</keyword>
<evidence type="ECO:0000256" key="2">
    <source>
        <dbReference type="ARBA" id="ARBA00022516"/>
    </source>
</evidence>
<dbReference type="PANTHER" id="PTHR30309:SF0">
    <property type="entry name" value="GLYCEROL-3-PHOSPHATE ACYLTRANSFERASE-RELATED"/>
    <property type="match status" value="1"/>
</dbReference>
<keyword evidence="8 10" id="KW-0594">Phospholipid biosynthesis</keyword>
<dbReference type="SMART" id="SM01207">
    <property type="entry name" value="G3P_acyltransf"/>
    <property type="match status" value="1"/>
</dbReference>
<evidence type="ECO:0000256" key="6">
    <source>
        <dbReference type="ARBA" id="ARBA00023098"/>
    </source>
</evidence>
<keyword evidence="7 10" id="KW-0472">Membrane</keyword>
<evidence type="ECO:0000256" key="9">
    <source>
        <dbReference type="ARBA" id="ARBA00023264"/>
    </source>
</evidence>
<keyword evidence="5 10" id="KW-1133">Transmembrane helix</keyword>
<feature type="transmembrane region" description="Helical" evidence="10">
    <location>
        <begin position="59"/>
        <end position="80"/>
    </location>
</feature>
<dbReference type="GO" id="GO:0004366">
    <property type="term" value="F:glycerol-3-phosphate O-acyltransferase activity"/>
    <property type="evidence" value="ECO:0007669"/>
    <property type="project" value="UniProtKB-EC"/>
</dbReference>
<feature type="transmembrane region" description="Helical" evidence="10">
    <location>
        <begin position="136"/>
        <end position="158"/>
    </location>
</feature>
<organism evidence="11 12">
    <name type="scientific">Microcoleus anatoxicus PTRS2</name>
    <dbReference type="NCBI Taxonomy" id="2705321"/>
    <lineage>
        <taxon>Bacteria</taxon>
        <taxon>Bacillati</taxon>
        <taxon>Cyanobacteriota</taxon>
        <taxon>Cyanophyceae</taxon>
        <taxon>Oscillatoriophycideae</taxon>
        <taxon>Oscillatoriales</taxon>
        <taxon>Microcoleaceae</taxon>
        <taxon>Microcoleus</taxon>
        <taxon>Microcoleus anatoxicus</taxon>
    </lineage>
</organism>
<feature type="transmembrane region" description="Helical" evidence="10">
    <location>
        <begin position="100"/>
        <end position="124"/>
    </location>
</feature>
<dbReference type="NCBIfam" id="TIGR00023">
    <property type="entry name" value="glycerol-3-phosphate 1-O-acyltransferase PlsY"/>
    <property type="match status" value="1"/>
</dbReference>
<dbReference type="Proteomes" id="UP001384579">
    <property type="component" value="Unassembled WGS sequence"/>
</dbReference>
<evidence type="ECO:0000256" key="3">
    <source>
        <dbReference type="ARBA" id="ARBA00022679"/>
    </source>
</evidence>
<proteinExistence type="inferred from homology"/>
<evidence type="ECO:0000256" key="5">
    <source>
        <dbReference type="ARBA" id="ARBA00022989"/>
    </source>
</evidence>
<dbReference type="RefSeq" id="WP_340522159.1">
    <property type="nucleotide sequence ID" value="NZ_JBBLXS010000096.1"/>
</dbReference>
<evidence type="ECO:0000256" key="1">
    <source>
        <dbReference type="ARBA" id="ARBA00022475"/>
    </source>
</evidence>
<comment type="similarity">
    <text evidence="10">Belongs to the PlsY family.</text>
</comment>
<feature type="transmembrane region" description="Helical" evidence="10">
    <location>
        <begin position="170"/>
        <end position="199"/>
    </location>
</feature>
<feature type="transmembrane region" description="Helical" evidence="10">
    <location>
        <begin position="6"/>
        <end position="27"/>
    </location>
</feature>
<keyword evidence="6 10" id="KW-0443">Lipid metabolism</keyword>
<dbReference type="EC" id="2.3.1.275" evidence="10"/>
<evidence type="ECO:0000256" key="8">
    <source>
        <dbReference type="ARBA" id="ARBA00023209"/>
    </source>
</evidence>
<comment type="pathway">
    <text evidence="10">Lipid metabolism; phospholipid metabolism.</text>
</comment>
<keyword evidence="2 10" id="KW-0444">Lipid biosynthesis</keyword>
<reference evidence="11 12" key="1">
    <citation type="journal article" date="2020" name="Harmful Algae">
        <title>Molecular and morphological characterization of a novel dihydroanatoxin-a producing Microcoleus species (cyanobacteria) from the Russian River, California, USA.</title>
        <authorList>
            <person name="Conklin K.Y."/>
            <person name="Stancheva R."/>
            <person name="Otten T.G."/>
            <person name="Fadness R."/>
            <person name="Boyer G.L."/>
            <person name="Read B."/>
            <person name="Zhang X."/>
            <person name="Sheath R.G."/>
        </authorList>
    </citation>
    <scope>NUCLEOTIDE SEQUENCE [LARGE SCALE GENOMIC DNA]</scope>
    <source>
        <strain evidence="11 12">PTRS2</strain>
    </source>
</reference>
<gene>
    <name evidence="10 11" type="primary">plsY</name>
    <name evidence="11" type="ORF">WMG39_09710</name>
</gene>
<accession>A0ABU8YL91</accession>
<dbReference type="HAMAP" id="MF_01043">
    <property type="entry name" value="PlsY"/>
    <property type="match status" value="1"/>
</dbReference>
<keyword evidence="3 10" id="KW-0808">Transferase</keyword>
<sequence length="227" mass="23874">MASWIILNGALLISAYFLGSIPTGYALGKWMLGIDIREVGSGSTGATNVLRTLGKWPGLAVLLVDVLKGVSAIALVRYIYALNFTQQLATTAGLENTETVIPWMATLAGLFAVLGHSKSIWLGFTGGKSVATSLGVLLGLYWPVGLGTLGVFAIVFAVSRIVSLSSIMGAISVAGLMFVLHQPLAYILFGIAGGVFVIVRHRSNIQRLLNGTEPKIGQKLETAASDI</sequence>
<keyword evidence="4 10" id="KW-0812">Transmembrane</keyword>
<comment type="catalytic activity">
    <reaction evidence="10">
        <text>an acyl phosphate + sn-glycerol 3-phosphate = a 1-acyl-sn-glycero-3-phosphate + phosphate</text>
        <dbReference type="Rhea" id="RHEA:34075"/>
        <dbReference type="ChEBI" id="CHEBI:43474"/>
        <dbReference type="ChEBI" id="CHEBI:57597"/>
        <dbReference type="ChEBI" id="CHEBI:57970"/>
        <dbReference type="ChEBI" id="CHEBI:59918"/>
        <dbReference type="EC" id="2.3.1.275"/>
    </reaction>
</comment>
<dbReference type="Pfam" id="PF02660">
    <property type="entry name" value="G3P_acyltransf"/>
    <property type="match status" value="1"/>
</dbReference>
<dbReference type="InterPro" id="IPR003811">
    <property type="entry name" value="G3P_acylTferase_PlsY"/>
</dbReference>
<name>A0ABU8YL91_9CYAN</name>
<evidence type="ECO:0000256" key="10">
    <source>
        <dbReference type="HAMAP-Rule" id="MF_01043"/>
    </source>
</evidence>
<evidence type="ECO:0000256" key="4">
    <source>
        <dbReference type="ARBA" id="ARBA00022692"/>
    </source>
</evidence>
<keyword evidence="1 10" id="KW-1003">Cell membrane</keyword>
<keyword evidence="12" id="KW-1185">Reference proteome</keyword>
<dbReference type="EMBL" id="JBBLXS010000096">
    <property type="protein sequence ID" value="MEK0185135.1"/>
    <property type="molecule type" value="Genomic_DNA"/>
</dbReference>
<comment type="subunit">
    <text evidence="10">Probably interacts with PlsX.</text>
</comment>
<keyword evidence="9 10" id="KW-1208">Phospholipid metabolism</keyword>
<evidence type="ECO:0000256" key="7">
    <source>
        <dbReference type="ARBA" id="ARBA00023136"/>
    </source>
</evidence>
<evidence type="ECO:0000313" key="11">
    <source>
        <dbReference type="EMBL" id="MEK0185135.1"/>
    </source>
</evidence>